<dbReference type="PROSITE" id="PS50005">
    <property type="entry name" value="TPR"/>
    <property type="match status" value="1"/>
</dbReference>
<organism evidence="2 3">
    <name type="scientific">Marinobacter pelagius</name>
    <dbReference type="NCBI Taxonomy" id="379482"/>
    <lineage>
        <taxon>Bacteria</taxon>
        <taxon>Pseudomonadati</taxon>
        <taxon>Pseudomonadota</taxon>
        <taxon>Gammaproteobacteria</taxon>
        <taxon>Pseudomonadales</taxon>
        <taxon>Marinobacteraceae</taxon>
        <taxon>Marinobacter</taxon>
    </lineage>
</organism>
<comment type="caution">
    <text evidence="2">The sequence shown here is derived from an EMBL/GenBank/DDBJ whole genome shotgun (WGS) entry which is preliminary data.</text>
</comment>
<dbReference type="EMBL" id="QNRO01000024">
    <property type="protein sequence ID" value="RBP25052.1"/>
    <property type="molecule type" value="Genomic_DNA"/>
</dbReference>
<sequence>MKLIKHREVARAKVEGVGALLISALLAGCAASPEADKQGPGAAETAHGAPVYNIGCSTTLQPEHRVELDLVDSLMEASEHYAALAQLESVSFDTQQHWLRWAQLLAEVGQLEYAAEAFTAIAERCGSFEAYHGLGIVKVKENELAEALQALARAKALAPAVAEVRNDYGYALLLNGEYGVSAFELRTAYELSRQKNRVVANMVAAYYLNGGKAAMSQLRRELGLSSGQLAAGEQLAKSLGRK</sequence>
<name>A0A366GDN7_9GAMM</name>
<reference evidence="2 3" key="1">
    <citation type="submission" date="2018-06" db="EMBL/GenBank/DDBJ databases">
        <title>Freshwater and sediment microbial communities from various areas in North America, analyzing microbe dynamics in response to fracking.</title>
        <authorList>
            <person name="Lamendella R."/>
        </authorList>
    </citation>
    <scope>NUCLEOTIDE SEQUENCE [LARGE SCALE GENOMIC DNA]</scope>
    <source>
        <strain evidence="2 3">114J</strain>
    </source>
</reference>
<dbReference type="OrthoDB" id="6181789at2"/>
<evidence type="ECO:0000256" key="1">
    <source>
        <dbReference type="PROSITE-ProRule" id="PRU00339"/>
    </source>
</evidence>
<dbReference type="RefSeq" id="WP_113863891.1">
    <property type="nucleotide sequence ID" value="NZ_QNRO01000024.1"/>
</dbReference>
<dbReference type="SUPFAM" id="SSF48452">
    <property type="entry name" value="TPR-like"/>
    <property type="match status" value="1"/>
</dbReference>
<dbReference type="Proteomes" id="UP000252995">
    <property type="component" value="Unassembled WGS sequence"/>
</dbReference>
<dbReference type="AlphaFoldDB" id="A0A366GDN7"/>
<keyword evidence="1" id="KW-0802">TPR repeat</keyword>
<dbReference type="Gene3D" id="1.25.40.10">
    <property type="entry name" value="Tetratricopeptide repeat domain"/>
    <property type="match status" value="1"/>
</dbReference>
<dbReference type="InterPro" id="IPR011990">
    <property type="entry name" value="TPR-like_helical_dom_sf"/>
</dbReference>
<accession>A0A366GDN7</accession>
<dbReference type="InterPro" id="IPR019734">
    <property type="entry name" value="TPR_rpt"/>
</dbReference>
<protein>
    <submittedName>
        <fullName evidence="2">Flp pilus assembly protein TadD</fullName>
    </submittedName>
</protein>
<proteinExistence type="predicted"/>
<gene>
    <name evidence="2" type="ORF">DET50_12445</name>
</gene>
<evidence type="ECO:0000313" key="2">
    <source>
        <dbReference type="EMBL" id="RBP25052.1"/>
    </source>
</evidence>
<evidence type="ECO:0000313" key="3">
    <source>
        <dbReference type="Proteomes" id="UP000252995"/>
    </source>
</evidence>
<feature type="repeat" description="TPR" evidence="1">
    <location>
        <begin position="128"/>
        <end position="161"/>
    </location>
</feature>
<dbReference type="PROSITE" id="PS51257">
    <property type="entry name" value="PROKAR_LIPOPROTEIN"/>
    <property type="match status" value="1"/>
</dbReference>